<reference evidence="1" key="1">
    <citation type="submission" date="2020-11" db="EMBL/GenBank/DDBJ databases">
        <title>Carbohydrate-dependent, anaerobic sulfur respiration: A novel catabolism in halophilic archaea.</title>
        <authorList>
            <person name="Sorokin D.Y."/>
            <person name="Messina E."/>
            <person name="Smedile F."/>
            <person name="La Cono V."/>
            <person name="Hallsworth J.E."/>
            <person name="Yakimov M.M."/>
        </authorList>
    </citation>
    <scope>NUCLEOTIDE SEQUENCE</scope>
    <source>
        <strain evidence="1">HSR12-1</strain>
    </source>
</reference>
<protein>
    <submittedName>
        <fullName evidence="1">Uncharacterized protein</fullName>
    </submittedName>
</protein>
<evidence type="ECO:0000313" key="2">
    <source>
        <dbReference type="Proteomes" id="UP000663525"/>
    </source>
</evidence>
<evidence type="ECO:0000313" key="1">
    <source>
        <dbReference type="EMBL" id="QSG06345.1"/>
    </source>
</evidence>
<dbReference type="GeneID" id="68855583"/>
<gene>
    <name evidence="1" type="ORF">HSR121_2012</name>
</gene>
<dbReference type="Proteomes" id="UP000663525">
    <property type="component" value="Chromosome"/>
</dbReference>
<sequence length="113" mass="13073">MTTENNVMILTDDGIEQHTNLADIAEVMDGKLQIADLDGNRELVPGTIFGASGRWKMWHENDHGEIERFVAEKPLTMPGDFTRFWFDTDENVVECRLKQERVGRIKRLRRADL</sequence>
<proteinExistence type="predicted"/>
<dbReference type="AlphaFoldDB" id="A0A897N5T6"/>
<accession>A0A897N5T6</accession>
<name>A0A897N5T6_9EURY</name>
<dbReference type="RefSeq" id="WP_229112793.1">
    <property type="nucleotide sequence ID" value="NZ_CP064787.1"/>
</dbReference>
<dbReference type="EMBL" id="CP064787">
    <property type="protein sequence ID" value="QSG06345.1"/>
    <property type="molecule type" value="Genomic_DNA"/>
</dbReference>
<organism evidence="1 2">
    <name type="scientific">Halapricum desulfuricans</name>
    <dbReference type="NCBI Taxonomy" id="2841257"/>
    <lineage>
        <taxon>Archaea</taxon>
        <taxon>Methanobacteriati</taxon>
        <taxon>Methanobacteriota</taxon>
        <taxon>Stenosarchaea group</taxon>
        <taxon>Halobacteria</taxon>
        <taxon>Halobacteriales</taxon>
        <taxon>Haloarculaceae</taxon>
        <taxon>Halapricum</taxon>
    </lineage>
</organism>